<feature type="repeat" description="ANK" evidence="1">
    <location>
        <begin position="741"/>
        <end position="773"/>
    </location>
</feature>
<dbReference type="PROSITE" id="PS50088">
    <property type="entry name" value="ANK_REPEAT"/>
    <property type="match status" value="2"/>
</dbReference>
<dbReference type="SMART" id="SM00248">
    <property type="entry name" value="ANK"/>
    <property type="match status" value="6"/>
</dbReference>
<dbReference type="Proteomes" id="UP001152533">
    <property type="component" value="Unassembled WGS sequence"/>
</dbReference>
<feature type="domain" description="DUF8212" evidence="3">
    <location>
        <begin position="296"/>
        <end position="323"/>
    </location>
</feature>
<name>A0A9W4WGE0_9PEZI</name>
<evidence type="ECO:0000256" key="1">
    <source>
        <dbReference type="PROSITE-ProRule" id="PRU00023"/>
    </source>
</evidence>
<reference evidence="4" key="1">
    <citation type="submission" date="2022-08" db="EMBL/GenBank/DDBJ databases">
        <authorList>
            <person name="Giroux E."/>
            <person name="Giroux E."/>
        </authorList>
    </citation>
    <scope>NUCLEOTIDE SEQUENCE</scope>
    <source>
        <strain evidence="4">H1091258</strain>
    </source>
</reference>
<evidence type="ECO:0000259" key="2">
    <source>
        <dbReference type="Pfam" id="PF06985"/>
    </source>
</evidence>
<evidence type="ECO:0000313" key="4">
    <source>
        <dbReference type="EMBL" id="CAI0643891.1"/>
    </source>
</evidence>
<feature type="repeat" description="ANK" evidence="1">
    <location>
        <begin position="934"/>
        <end position="966"/>
    </location>
</feature>
<dbReference type="Pfam" id="PF06985">
    <property type="entry name" value="HET"/>
    <property type="match status" value="1"/>
</dbReference>
<evidence type="ECO:0000259" key="3">
    <source>
        <dbReference type="Pfam" id="PF26640"/>
    </source>
</evidence>
<keyword evidence="5" id="KW-1185">Reference proteome</keyword>
<dbReference type="InterPro" id="IPR002110">
    <property type="entry name" value="Ankyrin_rpt"/>
</dbReference>
<dbReference type="PANTHER" id="PTHR10622">
    <property type="entry name" value="HET DOMAIN-CONTAINING PROTEIN"/>
    <property type="match status" value="1"/>
</dbReference>
<dbReference type="PROSITE" id="PS50297">
    <property type="entry name" value="ANK_REP_REGION"/>
    <property type="match status" value="2"/>
</dbReference>
<dbReference type="SUPFAM" id="SSF48403">
    <property type="entry name" value="Ankyrin repeat"/>
    <property type="match status" value="1"/>
</dbReference>
<dbReference type="InterPro" id="IPR036770">
    <property type="entry name" value="Ankyrin_rpt-contain_sf"/>
</dbReference>
<sequence length="1002" mass="111783">MATVGMFITQCDILQIAFFFLPQKTATTTLPDSKGEALAAVVVGGIMWLIDTTLLTLIGIQGDPHEDYAILSHTWGEDEVTFANFQEYGAATELQTYPTTSNNSATRQKILASSGHAKIKNAAELARSHGLRFLWVDTCCIDKTSSAELSESINSMYRWYCDAKFCIAYLSDVEPASLSELLAHQSNFRRSRWFTRGWTLQELVAPKTVFFYAKDWSYLMAKEPMPSSQTSCTLLAEITGIDQRVLLGTTSQSDVSVANRMKWASCRNTTRPEDIAYCLLGLFNVNMPLLYGEGERAFVRLQEEILKETDDQSLFLWALSLTQRTKSDELCGLLARFPRLFSNADFDYVRPLPPSRSQESAPVSITNLGLKISLMLVSCESKDDAYYALLDCVVVRPQDRAKNWSPYIILRRLWGDQFARVASPDEASKPLPYETLASKDGSVRLHPVAGPQVFDEDAQGSYRTIYVRQNPFYSLPEVTIRSNYLRDRPESLRLTFSVVDAYPTDRWDAILSILRIRDPRSGGTIVALRFASETIIGQSFVDITVGLHRVGERWEVCYEEHPYAGVSSKIEDVYREHPHISIASAEKSHSGFHVVEAVTETQRRGRRFIQLDVFGFSKHHADSIDERVSQPTNETAVVLQAAKEEFQRMSDKISVTSRQCCHVEFIGTSIYAALSASNAIRTRYPGDLSDLMDKQFDNITIPEDKPYFELMKAMEDGNSLEIRKYIATNQSLVETTTEELDGCKPIHCATSLGLFDAVKCLVRLGADVKAYTKSGLLPIHLAVLRGRFDIACELATAELTQSTPSTQGNAWKRFLTLQQETVLHLLAAYARPEWADDQDVERLFEILDLHTAHLHTNNYGELALHRAAATGNMEEAFDAMGCKQVESLNAGIPSPHAKDKFGRSLVFHAACGGNASIIRKLVFLGASVYSTDEDGRQPLHAAVMAGQASAVEALLDMGADPNSFTSIDRLTPLHLACLYGSEACVEELLRPDGSKWYGVVDR</sequence>
<feature type="domain" description="Heterokaryon incompatibility" evidence="2">
    <location>
        <begin position="68"/>
        <end position="177"/>
    </location>
</feature>
<dbReference type="EMBL" id="CAMGZC010000132">
    <property type="protein sequence ID" value="CAI0643891.1"/>
    <property type="molecule type" value="Genomic_DNA"/>
</dbReference>
<proteinExistence type="predicted"/>
<dbReference type="PANTHER" id="PTHR10622:SF12">
    <property type="entry name" value="HET DOMAIN-CONTAINING PROTEIN"/>
    <property type="match status" value="1"/>
</dbReference>
<organism evidence="4 5">
    <name type="scientific">Colletotrichum noveboracense</name>
    <dbReference type="NCBI Taxonomy" id="2664923"/>
    <lineage>
        <taxon>Eukaryota</taxon>
        <taxon>Fungi</taxon>
        <taxon>Dikarya</taxon>
        <taxon>Ascomycota</taxon>
        <taxon>Pezizomycotina</taxon>
        <taxon>Sordariomycetes</taxon>
        <taxon>Hypocreomycetidae</taxon>
        <taxon>Glomerellales</taxon>
        <taxon>Glomerellaceae</taxon>
        <taxon>Colletotrichum</taxon>
        <taxon>Colletotrichum gloeosporioides species complex</taxon>
    </lineage>
</organism>
<comment type="caution">
    <text evidence="4">The sequence shown here is derived from an EMBL/GenBank/DDBJ whole genome shotgun (WGS) entry which is preliminary data.</text>
</comment>
<dbReference type="Pfam" id="PF26640">
    <property type="entry name" value="DUF8212"/>
    <property type="match status" value="1"/>
</dbReference>
<protein>
    <recommendedName>
        <fullName evidence="6">Heterokaryon incompatibility domain-containing protein</fullName>
    </recommendedName>
</protein>
<evidence type="ECO:0000313" key="5">
    <source>
        <dbReference type="Proteomes" id="UP001152533"/>
    </source>
</evidence>
<keyword evidence="1" id="KW-0040">ANK repeat</keyword>
<accession>A0A9W4WGE0</accession>
<dbReference type="AlphaFoldDB" id="A0A9W4WGE0"/>
<dbReference type="InterPro" id="IPR010730">
    <property type="entry name" value="HET"/>
</dbReference>
<evidence type="ECO:0008006" key="6">
    <source>
        <dbReference type="Google" id="ProtNLM"/>
    </source>
</evidence>
<dbReference type="InterPro" id="IPR058525">
    <property type="entry name" value="DUF8212"/>
</dbReference>
<gene>
    <name evidence="4" type="ORF">CGXH109_LOCUS30048</name>
</gene>
<dbReference type="Gene3D" id="1.25.40.20">
    <property type="entry name" value="Ankyrin repeat-containing domain"/>
    <property type="match status" value="2"/>
</dbReference>
<dbReference type="Pfam" id="PF12796">
    <property type="entry name" value="Ank_2"/>
    <property type="match status" value="2"/>
</dbReference>